<reference evidence="1 2" key="1">
    <citation type="submission" date="2013-09" db="EMBL/GenBank/DDBJ databases">
        <title>Corchorus capsularis genome sequencing.</title>
        <authorList>
            <person name="Alam M."/>
            <person name="Haque M.S."/>
            <person name="Islam M.S."/>
            <person name="Emdad E.M."/>
            <person name="Islam M.M."/>
            <person name="Ahmed B."/>
            <person name="Halim A."/>
            <person name="Hossen Q.M.M."/>
            <person name="Hossain M.Z."/>
            <person name="Ahmed R."/>
            <person name="Khan M.M."/>
            <person name="Islam R."/>
            <person name="Rashid M.M."/>
            <person name="Khan S.A."/>
            <person name="Rahman M.S."/>
            <person name="Alam M."/>
        </authorList>
    </citation>
    <scope>NUCLEOTIDE SEQUENCE [LARGE SCALE GENOMIC DNA]</scope>
    <source>
        <strain evidence="2">cv. CVL-1</strain>
        <tissue evidence="1">Whole seedling</tissue>
    </source>
</reference>
<gene>
    <name evidence="1" type="ORF">CCACVL1_17359</name>
</gene>
<sequence length="25" mass="2889">MESPKGRQRAFFTVIAKHPASFNIR</sequence>
<evidence type="ECO:0000313" key="2">
    <source>
        <dbReference type="Proteomes" id="UP000188268"/>
    </source>
</evidence>
<dbReference type="Proteomes" id="UP000188268">
    <property type="component" value="Unassembled WGS sequence"/>
</dbReference>
<name>A0A1R3HSP2_COCAP</name>
<dbReference type="EMBL" id="AWWV01011251">
    <property type="protein sequence ID" value="OMO73274.1"/>
    <property type="molecule type" value="Genomic_DNA"/>
</dbReference>
<proteinExistence type="predicted"/>
<protein>
    <submittedName>
        <fullName evidence="1">Uncharacterized protein</fullName>
    </submittedName>
</protein>
<accession>A0A1R3HSP2</accession>
<keyword evidence="2" id="KW-1185">Reference proteome</keyword>
<dbReference type="Gramene" id="OMO73274">
    <property type="protein sequence ID" value="OMO73274"/>
    <property type="gene ID" value="CCACVL1_17359"/>
</dbReference>
<evidence type="ECO:0000313" key="1">
    <source>
        <dbReference type="EMBL" id="OMO73274.1"/>
    </source>
</evidence>
<dbReference type="AlphaFoldDB" id="A0A1R3HSP2"/>
<comment type="caution">
    <text evidence="1">The sequence shown here is derived from an EMBL/GenBank/DDBJ whole genome shotgun (WGS) entry which is preliminary data.</text>
</comment>
<organism evidence="1 2">
    <name type="scientific">Corchorus capsularis</name>
    <name type="common">Jute</name>
    <dbReference type="NCBI Taxonomy" id="210143"/>
    <lineage>
        <taxon>Eukaryota</taxon>
        <taxon>Viridiplantae</taxon>
        <taxon>Streptophyta</taxon>
        <taxon>Embryophyta</taxon>
        <taxon>Tracheophyta</taxon>
        <taxon>Spermatophyta</taxon>
        <taxon>Magnoliopsida</taxon>
        <taxon>eudicotyledons</taxon>
        <taxon>Gunneridae</taxon>
        <taxon>Pentapetalae</taxon>
        <taxon>rosids</taxon>
        <taxon>malvids</taxon>
        <taxon>Malvales</taxon>
        <taxon>Malvaceae</taxon>
        <taxon>Grewioideae</taxon>
        <taxon>Apeibeae</taxon>
        <taxon>Corchorus</taxon>
    </lineage>
</organism>